<feature type="transmembrane region" description="Helical" evidence="2">
    <location>
        <begin position="91"/>
        <end position="107"/>
    </location>
</feature>
<name>A0A517Q7I9_9PLAN</name>
<keyword evidence="2" id="KW-1133">Transmembrane helix</keyword>
<keyword evidence="2" id="KW-0812">Transmembrane</keyword>
<evidence type="ECO:0000256" key="1">
    <source>
        <dbReference type="SAM" id="MobiDB-lite"/>
    </source>
</evidence>
<evidence type="ECO:0000256" key="2">
    <source>
        <dbReference type="SAM" id="Phobius"/>
    </source>
</evidence>
<proteinExistence type="predicted"/>
<dbReference type="Proteomes" id="UP000315647">
    <property type="component" value="Chromosome"/>
</dbReference>
<dbReference type="EMBL" id="CP037421">
    <property type="protein sequence ID" value="QDT27599.1"/>
    <property type="molecule type" value="Genomic_DNA"/>
</dbReference>
<accession>A0A517Q7I9</accession>
<evidence type="ECO:0000313" key="3">
    <source>
        <dbReference type="EMBL" id="QDT27599.1"/>
    </source>
</evidence>
<sequence length="231" mass="26082">MNHQDVRWHSLFSFLIFIYSIACLSIKWHVWLLDGQGHRVRGLWCLRESAANVTSPLAVRGGWFSVAGPVCFSVSFLLAALGPSYIRADPFFWLCFRKLIMLILYFLKRRGEVRTKFCPNVAGLCPVFVPIVSIFGPDLSQFGQTRRRTLRMGSRRSGGKRLKIDGDSGGSEPPVPTVSVLTPRLAREPDLEQDTIRKGRIKFNIFSFGNRSELNVGKRIPQTSPNSAARR</sequence>
<reference evidence="3 4" key="1">
    <citation type="submission" date="2019-03" db="EMBL/GenBank/DDBJ databases">
        <title>Deep-cultivation of Planctomycetes and their phenomic and genomic characterization uncovers novel biology.</title>
        <authorList>
            <person name="Wiegand S."/>
            <person name="Jogler M."/>
            <person name="Boedeker C."/>
            <person name="Pinto D."/>
            <person name="Vollmers J."/>
            <person name="Rivas-Marin E."/>
            <person name="Kohn T."/>
            <person name="Peeters S.H."/>
            <person name="Heuer A."/>
            <person name="Rast P."/>
            <person name="Oberbeckmann S."/>
            <person name="Bunk B."/>
            <person name="Jeske O."/>
            <person name="Meyerdierks A."/>
            <person name="Storesund J.E."/>
            <person name="Kallscheuer N."/>
            <person name="Luecker S."/>
            <person name="Lage O.M."/>
            <person name="Pohl T."/>
            <person name="Merkel B.J."/>
            <person name="Hornburger P."/>
            <person name="Mueller R.-W."/>
            <person name="Bruemmer F."/>
            <person name="Labrenz M."/>
            <person name="Spormann A.M."/>
            <person name="Op den Camp H."/>
            <person name="Overmann J."/>
            <person name="Amann R."/>
            <person name="Jetten M.S.M."/>
            <person name="Mascher T."/>
            <person name="Medema M.H."/>
            <person name="Devos D.P."/>
            <person name="Kaster A.-K."/>
            <person name="Ovreas L."/>
            <person name="Rohde M."/>
            <person name="Galperin M.Y."/>
            <person name="Jogler C."/>
        </authorList>
    </citation>
    <scope>NUCLEOTIDE SEQUENCE [LARGE SCALE GENOMIC DNA]</scope>
    <source>
        <strain evidence="3 4">Enr10</strain>
    </source>
</reference>
<feature type="transmembrane region" description="Helical" evidence="2">
    <location>
        <begin position="12"/>
        <end position="33"/>
    </location>
</feature>
<dbReference type="RefSeq" id="WP_145450124.1">
    <property type="nucleotide sequence ID" value="NZ_CP037421.1"/>
</dbReference>
<feature type="region of interest" description="Disordered" evidence="1">
    <location>
        <begin position="151"/>
        <end position="178"/>
    </location>
</feature>
<protein>
    <submittedName>
        <fullName evidence="3">Uncharacterized protein</fullName>
    </submittedName>
</protein>
<gene>
    <name evidence="3" type="ORF">Enr10x_29170</name>
</gene>
<feature type="compositionally biased region" description="Basic residues" evidence="1">
    <location>
        <begin position="151"/>
        <end position="161"/>
    </location>
</feature>
<dbReference type="AlphaFoldDB" id="A0A517Q7I9"/>
<feature type="transmembrane region" description="Helical" evidence="2">
    <location>
        <begin position="63"/>
        <end position="85"/>
    </location>
</feature>
<keyword evidence="2" id="KW-0472">Membrane</keyword>
<keyword evidence="4" id="KW-1185">Reference proteome</keyword>
<organism evidence="3 4">
    <name type="scientific">Gimesia panareensis</name>
    <dbReference type="NCBI Taxonomy" id="2527978"/>
    <lineage>
        <taxon>Bacteria</taxon>
        <taxon>Pseudomonadati</taxon>
        <taxon>Planctomycetota</taxon>
        <taxon>Planctomycetia</taxon>
        <taxon>Planctomycetales</taxon>
        <taxon>Planctomycetaceae</taxon>
        <taxon>Gimesia</taxon>
    </lineage>
</organism>
<evidence type="ECO:0000313" key="4">
    <source>
        <dbReference type="Proteomes" id="UP000315647"/>
    </source>
</evidence>